<name>A0A024GJD6_9STRA</name>
<evidence type="ECO:0000313" key="3">
    <source>
        <dbReference type="Proteomes" id="UP000053237"/>
    </source>
</evidence>
<keyword evidence="1" id="KW-0732">Signal</keyword>
<accession>A0A024GJD6</accession>
<evidence type="ECO:0000313" key="2">
    <source>
        <dbReference type="EMBL" id="CCI46419.1"/>
    </source>
</evidence>
<sequence>MQWLVFDLHLLCSFGCAHSVGTYNLVYLLSSSSCSQRLIPEDNKLGNFRRTKAPKMHTRWRRTSAMLFEINCGRTKLCHCRQTSSSTSRSAHHDVAQLLSTKFIVRNINDTNATASDYEDRTHR</sequence>
<proteinExistence type="predicted"/>
<organism evidence="2 3">
    <name type="scientific">Albugo candida</name>
    <dbReference type="NCBI Taxonomy" id="65357"/>
    <lineage>
        <taxon>Eukaryota</taxon>
        <taxon>Sar</taxon>
        <taxon>Stramenopiles</taxon>
        <taxon>Oomycota</taxon>
        <taxon>Peronosporomycetes</taxon>
        <taxon>Albuginales</taxon>
        <taxon>Albuginaceae</taxon>
        <taxon>Albugo</taxon>
    </lineage>
</organism>
<dbReference type="EMBL" id="CAIX01000126">
    <property type="protein sequence ID" value="CCI46419.1"/>
    <property type="molecule type" value="Genomic_DNA"/>
</dbReference>
<reference evidence="2 3" key="1">
    <citation type="submission" date="2012-05" db="EMBL/GenBank/DDBJ databases">
        <title>Recombination and specialization in a pathogen metapopulation.</title>
        <authorList>
            <person name="Gardiner A."/>
            <person name="Kemen E."/>
            <person name="Schultz-Larsen T."/>
            <person name="MacLean D."/>
            <person name="Van Oosterhout C."/>
            <person name="Jones J.D.G."/>
        </authorList>
    </citation>
    <scope>NUCLEOTIDE SEQUENCE [LARGE SCALE GENOMIC DNA]</scope>
    <source>
        <strain evidence="2 3">Ac Nc2</strain>
    </source>
</reference>
<feature type="chain" id="PRO_5001532514" description="Secreted protein" evidence="1">
    <location>
        <begin position="20"/>
        <end position="124"/>
    </location>
</feature>
<evidence type="ECO:0008006" key="4">
    <source>
        <dbReference type="Google" id="ProtNLM"/>
    </source>
</evidence>
<dbReference type="Proteomes" id="UP000053237">
    <property type="component" value="Unassembled WGS sequence"/>
</dbReference>
<dbReference type="AlphaFoldDB" id="A0A024GJD6"/>
<protein>
    <recommendedName>
        <fullName evidence="4">Secreted protein</fullName>
    </recommendedName>
</protein>
<gene>
    <name evidence="2" type="ORF">BN9_073480</name>
</gene>
<dbReference type="InParanoid" id="A0A024GJD6"/>
<feature type="signal peptide" evidence="1">
    <location>
        <begin position="1"/>
        <end position="19"/>
    </location>
</feature>
<evidence type="ECO:0000256" key="1">
    <source>
        <dbReference type="SAM" id="SignalP"/>
    </source>
</evidence>
<comment type="caution">
    <text evidence="2">The sequence shown here is derived from an EMBL/GenBank/DDBJ whole genome shotgun (WGS) entry which is preliminary data.</text>
</comment>
<keyword evidence="3" id="KW-1185">Reference proteome</keyword>